<evidence type="ECO:0000313" key="3">
    <source>
        <dbReference type="Proteomes" id="UP000824048"/>
    </source>
</evidence>
<evidence type="ECO:0000313" key="2">
    <source>
        <dbReference type="EMBL" id="HIZ42769.1"/>
    </source>
</evidence>
<name>A0A9D2ERT8_9FIRM</name>
<evidence type="ECO:0000256" key="1">
    <source>
        <dbReference type="SAM" id="Phobius"/>
    </source>
</evidence>
<feature type="transmembrane region" description="Helical" evidence="1">
    <location>
        <begin position="63"/>
        <end position="84"/>
    </location>
</feature>
<proteinExistence type="predicted"/>
<protein>
    <submittedName>
        <fullName evidence="2">Uncharacterized protein</fullName>
    </submittedName>
</protein>
<reference evidence="2" key="2">
    <citation type="submission" date="2021-04" db="EMBL/GenBank/DDBJ databases">
        <authorList>
            <person name="Gilroy R."/>
        </authorList>
    </citation>
    <scope>NUCLEOTIDE SEQUENCE</scope>
    <source>
        <strain evidence="2">ChiSxjej1B13-11774</strain>
    </source>
</reference>
<organism evidence="2 3">
    <name type="scientific">Candidatus Gemmiger excrementigallinarum</name>
    <dbReference type="NCBI Taxonomy" id="2838609"/>
    <lineage>
        <taxon>Bacteria</taxon>
        <taxon>Bacillati</taxon>
        <taxon>Bacillota</taxon>
        <taxon>Clostridia</taxon>
        <taxon>Eubacteriales</taxon>
        <taxon>Gemmiger</taxon>
    </lineage>
</organism>
<feature type="transmembrane region" description="Helical" evidence="1">
    <location>
        <begin position="96"/>
        <end position="116"/>
    </location>
</feature>
<dbReference type="Proteomes" id="UP000824048">
    <property type="component" value="Unassembled WGS sequence"/>
</dbReference>
<sequence>MDIRQNSIRYDKEKQELHIVTCYNKLQYKTLWVQDQYIRYARYLMYAKDPEVKQLPALQGYRIYLRVLRGVSALLALLCLLQGIRFWRSDASHSLLPLVLAVGMLLLACVLGYYAICTRAMVVRSSIQMMHRTKVPKPLRPTWEGIDQGFAAQPVFRQEVTITPESYALNTPYPGLPSFQCRRGEYFIRVVQDEENVYFLQFKDRKGAKTGYMSPAGLHFARTSYTDADWATLLSALGEMNYL</sequence>
<dbReference type="AlphaFoldDB" id="A0A9D2ERT8"/>
<keyword evidence="1" id="KW-0812">Transmembrane</keyword>
<comment type="caution">
    <text evidence="2">The sequence shown here is derived from an EMBL/GenBank/DDBJ whole genome shotgun (WGS) entry which is preliminary data.</text>
</comment>
<keyword evidence="1" id="KW-1133">Transmembrane helix</keyword>
<dbReference type="EMBL" id="DXBP01000056">
    <property type="protein sequence ID" value="HIZ42769.1"/>
    <property type="molecule type" value="Genomic_DNA"/>
</dbReference>
<reference evidence="2" key="1">
    <citation type="journal article" date="2021" name="PeerJ">
        <title>Extensive microbial diversity within the chicken gut microbiome revealed by metagenomics and culture.</title>
        <authorList>
            <person name="Gilroy R."/>
            <person name="Ravi A."/>
            <person name="Getino M."/>
            <person name="Pursley I."/>
            <person name="Horton D.L."/>
            <person name="Alikhan N.F."/>
            <person name="Baker D."/>
            <person name="Gharbi K."/>
            <person name="Hall N."/>
            <person name="Watson M."/>
            <person name="Adriaenssens E.M."/>
            <person name="Foster-Nyarko E."/>
            <person name="Jarju S."/>
            <person name="Secka A."/>
            <person name="Antonio M."/>
            <person name="Oren A."/>
            <person name="Chaudhuri R.R."/>
            <person name="La Ragione R."/>
            <person name="Hildebrand F."/>
            <person name="Pallen M.J."/>
        </authorList>
    </citation>
    <scope>NUCLEOTIDE SEQUENCE</scope>
    <source>
        <strain evidence="2">ChiSxjej1B13-11774</strain>
    </source>
</reference>
<gene>
    <name evidence="2" type="ORF">H9811_09430</name>
</gene>
<keyword evidence="1" id="KW-0472">Membrane</keyword>
<accession>A0A9D2ERT8</accession>